<feature type="compositionally biased region" description="Polar residues" evidence="1">
    <location>
        <begin position="319"/>
        <end position="333"/>
    </location>
</feature>
<feature type="compositionally biased region" description="Polar residues" evidence="1">
    <location>
        <begin position="625"/>
        <end position="649"/>
    </location>
</feature>
<dbReference type="PANTHER" id="PTHR12460">
    <property type="entry name" value="CYCLIN-DEPENDENT KINASE INHIBITOR-RELATED PROTEIN"/>
    <property type="match status" value="1"/>
</dbReference>
<evidence type="ECO:0000313" key="2">
    <source>
        <dbReference type="Proteomes" id="UP000050795"/>
    </source>
</evidence>
<name>A0AA85K664_TRIRE</name>
<dbReference type="WBParaSite" id="TREG1_75820.1">
    <property type="protein sequence ID" value="TREG1_75820.1"/>
    <property type="gene ID" value="TREG1_75820"/>
</dbReference>
<feature type="compositionally biased region" description="Polar residues" evidence="1">
    <location>
        <begin position="967"/>
        <end position="976"/>
    </location>
</feature>
<dbReference type="PANTHER" id="PTHR12460:SF0">
    <property type="entry name" value="CID DOMAIN-CONTAINING PROTEIN-RELATED"/>
    <property type="match status" value="1"/>
</dbReference>
<feature type="compositionally biased region" description="Polar residues" evidence="1">
    <location>
        <begin position="999"/>
        <end position="1020"/>
    </location>
</feature>
<feature type="region of interest" description="Disordered" evidence="1">
    <location>
        <begin position="1672"/>
        <end position="1694"/>
    </location>
</feature>
<feature type="region of interest" description="Disordered" evidence="1">
    <location>
        <begin position="966"/>
        <end position="1054"/>
    </location>
</feature>
<evidence type="ECO:0000313" key="3">
    <source>
        <dbReference type="WBParaSite" id="TREG1_75820.1"/>
    </source>
</evidence>
<feature type="compositionally biased region" description="Low complexity" evidence="1">
    <location>
        <begin position="977"/>
        <end position="992"/>
    </location>
</feature>
<protein>
    <submittedName>
        <fullName evidence="3">Uncharacterized protein</fullName>
    </submittedName>
</protein>
<feature type="compositionally biased region" description="Basic and acidic residues" evidence="1">
    <location>
        <begin position="1573"/>
        <end position="1592"/>
    </location>
</feature>
<dbReference type="GO" id="GO:0000993">
    <property type="term" value="F:RNA polymerase II complex binding"/>
    <property type="evidence" value="ECO:0007669"/>
    <property type="project" value="TreeGrafter"/>
</dbReference>
<accession>A0AA85K664</accession>
<feature type="region of interest" description="Disordered" evidence="1">
    <location>
        <begin position="1297"/>
        <end position="1316"/>
    </location>
</feature>
<sequence length="1744" mass="193514">MLNTLMTNSQVQDYYLFPTVGNGITATTITTITGLPITPGESTAVATGTTTTSTTTLFPPTTSSTSPKSSLIIASSSSSTTLSSSISSKESENNSALFHCSMKSPEENFINHYDNRHCNELLFLLSSSSPPPPNSMKSFDTISCNAYNEDENDIHEEVRIFHDDDSNITTDKETSSCGAVAIVGKEISLGAGRKDSPNSLSPTIDSSCLLSSSPSTSSVLLTPLHISKESFSLGALCNEQQTKKEEEKSFEVNGIYCPTTTDESSTHSSSISTVSLQHHHQQQHIQNQRDRSLKENYYTTPQQDSCQNQLIQRKDKSSNQEITKALSSSSSNDCNRKINNKVKVVTHKQANLKQNSINNDQGKQSWNNNIVCRKASDKHQVVTTEKKDDDNNQMIHCGDDENLHRRKTLRKQQSHCRSMSSPKICKRTEVIQSGGDTHGVGDGVQDGTTANSLCRVNNTKILHTSTCNSVSQPHRTKTPVPVPSSCCRNNEQKPEKSNLLLFSSSTTSSSSFMKDRRVISKAADEKRSAIKQAHLLASEEAVILARHKASERREAKLMEIRQRLKVRHEQVEARRKAIEMAEQQRLHQLAKQLHCDHYYHYHHTHAHTHHSHASQLPQQQQQQQSNKSTFHNRPESSLSQRKTIYNHSTKVLPPPPTQTTTTMATTTATATITPSTAVMTQSTITTTATNSFPIGFGSSTPRYVCYTSKEIMDLKHIGETGLVMMTMMNTNNNRNKYYWHYYHSKSTMPSEKNKQRVRGSHLSKFNCRHPYSAVSGAGGGSSRGVGGGVGDGNVKSRQRNSYCSTTRLDKRLTRSAYQHTTSNHHTTATNTTNTISNPSSIYDWNSLSFRIGNYPQIDNDNDDDRTSIDSGQLTNQTDQSIENIFLPSDAVPAYRTNRSRTFTAPTTVPVSVAANTATGVITNSQHLGDSIHSDISYSLNTDSSFASQKIYTNARKLNKVNKVIHTNLPNNKQLPISTNSSKYQKSTKQSSNNRRRSMSLASSNSLFTMTTTHKSRQSSAAALYENKTSRRHNSSQKSVAPTSTTTTTTTTTNTIANPIRRKHTSMDCKRPNHRNNIDKVRNYQRQKSATTISSQTPTTTSIKHRPISTSNISSSNINREKSASKKAAVSTKVVKSTGTTITTTHSTTQEECVNSKPLLSVGDNHYEMVVNPFIEEIIQNSINSINSKTSTQLTSNTQQYNKIVNRKDRLKLPLSTNTTTTTTPSPTTTTTSVVSKKSSSMSPSPSSVSSSSVLYSTSSLSTNTIIPDNNNRPTMINTAVYTSPNDTSSSITLKTQSTSLANSMSTSSPSSVTSSPLSRIPEVQKLSVITTISTTLKPTVTCSSSPLLTISYDPIITESVQLNNDFMLYEQPIIIYPNENYSQCEVNQPIMVTNSTSRSTTLLTNDEIKQDVLIKQSFYDIQSQVNHRTSQSGGDDEVDGKLQSQSYQVSLVKDTYDKPIQIVHPLHNNITKQLNQDDTTTTSTTTTIMQQSGGRLIISLSTELAEREARKKRLEGIMSRIKLHTKNTSIERQQSQPQPQPQPQHQQQQQQQLVDTQTKQADYNPQLLSSKQKASEVHRRQLQDEEEAKVKETTPNLTFMRCSSTIETLLNQRKSSTSSSDIYNSQENKTNLLKASNSTNNINHIADEQLNHHQNKSTDQLVNLTRSAYQSNVHNDDDHDHDGNDDHDDGKTRMRRDRASIVANMLASGRLDRKSRAAEILITMLSKKQLNSTEINNNNDNNDQ</sequence>
<feature type="compositionally biased region" description="Low complexity" evidence="1">
    <location>
        <begin position="1042"/>
        <end position="1054"/>
    </location>
</feature>
<feature type="region of interest" description="Disordered" evidence="1">
    <location>
        <begin position="46"/>
        <end position="70"/>
    </location>
</feature>
<dbReference type="GO" id="GO:0031124">
    <property type="term" value="P:mRNA 3'-end processing"/>
    <property type="evidence" value="ECO:0007669"/>
    <property type="project" value="TreeGrafter"/>
</dbReference>
<organism evidence="2 3">
    <name type="scientific">Trichobilharzia regenti</name>
    <name type="common">Nasal bird schistosome</name>
    <dbReference type="NCBI Taxonomy" id="157069"/>
    <lineage>
        <taxon>Eukaryota</taxon>
        <taxon>Metazoa</taxon>
        <taxon>Spiralia</taxon>
        <taxon>Lophotrochozoa</taxon>
        <taxon>Platyhelminthes</taxon>
        <taxon>Trematoda</taxon>
        <taxon>Digenea</taxon>
        <taxon>Strigeidida</taxon>
        <taxon>Schistosomatoidea</taxon>
        <taxon>Schistosomatidae</taxon>
        <taxon>Trichobilharzia</taxon>
    </lineage>
</organism>
<reference evidence="3" key="2">
    <citation type="submission" date="2023-11" db="UniProtKB">
        <authorList>
            <consortium name="WormBaseParasite"/>
        </authorList>
    </citation>
    <scope>IDENTIFICATION</scope>
</reference>
<feature type="region of interest" description="Disordered" evidence="1">
    <location>
        <begin position="1085"/>
        <end position="1129"/>
    </location>
</feature>
<reference evidence="2" key="1">
    <citation type="submission" date="2022-06" db="EMBL/GenBank/DDBJ databases">
        <authorList>
            <person name="Berger JAMES D."/>
            <person name="Berger JAMES D."/>
        </authorList>
    </citation>
    <scope>NUCLEOTIDE SEQUENCE [LARGE SCALE GENOMIC DNA]</scope>
</reference>
<evidence type="ECO:0000256" key="1">
    <source>
        <dbReference type="SAM" id="MobiDB-lite"/>
    </source>
</evidence>
<keyword evidence="2" id="KW-1185">Reference proteome</keyword>
<feature type="compositionally biased region" description="Basic and acidic residues" evidence="1">
    <location>
        <begin position="1674"/>
        <end position="1692"/>
    </location>
</feature>
<feature type="compositionally biased region" description="Gly residues" evidence="1">
    <location>
        <begin position="776"/>
        <end position="791"/>
    </location>
</feature>
<feature type="compositionally biased region" description="Polar residues" evidence="1">
    <location>
        <begin position="297"/>
        <end position="311"/>
    </location>
</feature>
<feature type="region of interest" description="Disordered" evidence="1">
    <location>
        <begin position="261"/>
        <end position="336"/>
    </location>
</feature>
<feature type="compositionally biased region" description="Polar residues" evidence="1">
    <location>
        <begin position="1553"/>
        <end position="1572"/>
    </location>
</feature>
<feature type="compositionally biased region" description="Low complexity" evidence="1">
    <location>
        <begin position="261"/>
        <end position="275"/>
    </location>
</feature>
<feature type="region of interest" description="Disordered" evidence="1">
    <location>
        <begin position="1212"/>
        <end position="1252"/>
    </location>
</feature>
<feature type="compositionally biased region" description="Low complexity" evidence="1">
    <location>
        <begin position="1533"/>
        <end position="1552"/>
    </location>
</feature>
<dbReference type="Proteomes" id="UP000050795">
    <property type="component" value="Unassembled WGS sequence"/>
</dbReference>
<proteinExistence type="predicted"/>
<feature type="region of interest" description="Disordered" evidence="1">
    <location>
        <begin position="469"/>
        <end position="490"/>
    </location>
</feature>
<feature type="region of interest" description="Disordered" evidence="1">
    <location>
        <begin position="1527"/>
        <end position="1595"/>
    </location>
</feature>
<feature type="region of interest" description="Disordered" evidence="1">
    <location>
        <begin position="776"/>
        <end position="809"/>
    </location>
</feature>
<feature type="region of interest" description="Disordered" evidence="1">
    <location>
        <begin position="604"/>
        <end position="661"/>
    </location>
</feature>
<feature type="compositionally biased region" description="Low complexity" evidence="1">
    <location>
        <begin position="1088"/>
        <end position="1117"/>
    </location>
</feature>